<protein>
    <submittedName>
        <fullName evidence="1">Uncharacterized protein</fullName>
    </submittedName>
</protein>
<accession>B7GI45</accession>
<evidence type="ECO:0000313" key="1">
    <source>
        <dbReference type="EMBL" id="ACJ33827.1"/>
    </source>
</evidence>
<name>B7GI45_ANOFW</name>
<proteinExistence type="predicted"/>
<dbReference type="EMBL" id="CP000922">
    <property type="protein sequence ID" value="ACJ33827.1"/>
    <property type="molecule type" value="Genomic_DNA"/>
</dbReference>
<gene>
    <name evidence="1" type="ordered locus">Aflv_1461</name>
</gene>
<dbReference type="AlphaFoldDB" id="B7GI45"/>
<sequence length="45" mass="5202">MPFTKVQSYRNEILLFFFDKRRNQIDEIASLANGLSTQLVDGLLV</sequence>
<dbReference type="HOGENOM" id="CLU_3195485_0_0_9"/>
<reference evidence="1 2" key="1">
    <citation type="journal article" date="2008" name="Genome Biol.">
        <title>Encapsulated in silica: genome, proteome and physiology of the thermophilic bacterium Anoxybacillus flavithermus WK1.</title>
        <authorList>
            <person name="Saw J.H."/>
            <person name="Mountain B.W."/>
            <person name="Feng L."/>
            <person name="Omelchenko M.V."/>
            <person name="Hou S."/>
            <person name="Saito J.A."/>
            <person name="Stott M.B."/>
            <person name="Li D."/>
            <person name="Zhao G."/>
            <person name="Wu J."/>
            <person name="Galperin M.Y."/>
            <person name="Koonin E.V."/>
            <person name="Makarova K.S."/>
            <person name="Wolf Y.I."/>
            <person name="Rigden D.J."/>
            <person name="Dunfield P.F."/>
            <person name="Wang L."/>
            <person name="Alam M."/>
        </authorList>
    </citation>
    <scope>NUCLEOTIDE SEQUENCE [LARGE SCALE GENOMIC DNA]</scope>
    <source>
        <strain evidence="2">DSM 21510 / WK1</strain>
    </source>
</reference>
<dbReference type="KEGG" id="afl:Aflv_1461"/>
<evidence type="ECO:0000313" key="2">
    <source>
        <dbReference type="Proteomes" id="UP000000742"/>
    </source>
</evidence>
<dbReference type="Proteomes" id="UP000000742">
    <property type="component" value="Chromosome"/>
</dbReference>
<organism evidence="1 2">
    <name type="scientific">Anoxybacillus flavithermus (strain DSM 21510 / WK1)</name>
    <dbReference type="NCBI Taxonomy" id="491915"/>
    <lineage>
        <taxon>Bacteria</taxon>
        <taxon>Bacillati</taxon>
        <taxon>Bacillota</taxon>
        <taxon>Bacilli</taxon>
        <taxon>Bacillales</taxon>
        <taxon>Anoxybacillaceae</taxon>
        <taxon>Anoxybacillus</taxon>
    </lineage>
</organism>